<evidence type="ECO:0000313" key="2">
    <source>
        <dbReference type="WBParaSite" id="ES5_v2.g6911.t1"/>
    </source>
</evidence>
<organism evidence="1 2">
    <name type="scientific">Panagrolaimus sp. ES5</name>
    <dbReference type="NCBI Taxonomy" id="591445"/>
    <lineage>
        <taxon>Eukaryota</taxon>
        <taxon>Metazoa</taxon>
        <taxon>Ecdysozoa</taxon>
        <taxon>Nematoda</taxon>
        <taxon>Chromadorea</taxon>
        <taxon>Rhabditida</taxon>
        <taxon>Tylenchina</taxon>
        <taxon>Panagrolaimomorpha</taxon>
        <taxon>Panagrolaimoidea</taxon>
        <taxon>Panagrolaimidae</taxon>
        <taxon>Panagrolaimus</taxon>
    </lineage>
</organism>
<sequence>MLSEIKTAKELLAARRAARRPICKRPRLSISQMAAYYGLPDMDNEQEYDEEMLTEADAPPNAQSSTEAAKSSNNFSVFGSFFDKSNNATTSAEDGEVKVPFSHKAFEGDNDSTIKNKEEGSKMNFKIPKRFSQNLNDTPNGAIDFSKYVLRIQNIPEKIPAANGDFTLSDSKERSTQLLGPVISQQTKQSSNFSVTQRAGYNLLQKNESPSTPRVAAKRQSPQPVANSSEENLQNTIITNFDILSIDDENPKSSMAHDGIAPVEANKYGNDDLYFC</sequence>
<protein>
    <submittedName>
        <fullName evidence="2">Uncharacterized protein</fullName>
    </submittedName>
</protein>
<name>A0AC34GQG8_9BILA</name>
<evidence type="ECO:0000313" key="1">
    <source>
        <dbReference type="Proteomes" id="UP000887579"/>
    </source>
</evidence>
<reference evidence="2" key="1">
    <citation type="submission" date="2022-11" db="UniProtKB">
        <authorList>
            <consortium name="WormBaseParasite"/>
        </authorList>
    </citation>
    <scope>IDENTIFICATION</scope>
</reference>
<proteinExistence type="predicted"/>
<accession>A0AC34GQG8</accession>
<dbReference type="Proteomes" id="UP000887579">
    <property type="component" value="Unplaced"/>
</dbReference>
<dbReference type="WBParaSite" id="ES5_v2.g6911.t1">
    <property type="protein sequence ID" value="ES5_v2.g6911.t1"/>
    <property type="gene ID" value="ES5_v2.g6911"/>
</dbReference>